<dbReference type="SUPFAM" id="SSF53850">
    <property type="entry name" value="Periplasmic binding protein-like II"/>
    <property type="match status" value="1"/>
</dbReference>
<dbReference type="PANTHER" id="PTHR35936:SF17">
    <property type="entry name" value="ARGININE-BINDING EXTRACELLULAR PROTEIN ARTP"/>
    <property type="match status" value="1"/>
</dbReference>
<organism evidence="3">
    <name type="scientific">marine sediment metagenome</name>
    <dbReference type="NCBI Taxonomy" id="412755"/>
    <lineage>
        <taxon>unclassified sequences</taxon>
        <taxon>metagenomes</taxon>
        <taxon>ecological metagenomes</taxon>
    </lineage>
</organism>
<dbReference type="SMART" id="SM00062">
    <property type="entry name" value="PBPb"/>
    <property type="match status" value="1"/>
</dbReference>
<dbReference type="Pfam" id="PF00497">
    <property type="entry name" value="SBP_bac_3"/>
    <property type="match status" value="1"/>
</dbReference>
<name>X0VYB2_9ZZZZ</name>
<evidence type="ECO:0000256" key="1">
    <source>
        <dbReference type="ARBA" id="ARBA00022729"/>
    </source>
</evidence>
<comment type="caution">
    <text evidence="3">The sequence shown here is derived from an EMBL/GenBank/DDBJ whole genome shotgun (WGS) entry which is preliminary data.</text>
</comment>
<feature type="non-terminal residue" evidence="3">
    <location>
        <position position="1"/>
    </location>
</feature>
<reference evidence="3" key="1">
    <citation type="journal article" date="2014" name="Front. Microbiol.">
        <title>High frequency of phylogenetically diverse reductive dehalogenase-homologous genes in deep subseafloor sedimentary metagenomes.</title>
        <authorList>
            <person name="Kawai M."/>
            <person name="Futagami T."/>
            <person name="Toyoda A."/>
            <person name="Takaki Y."/>
            <person name="Nishi S."/>
            <person name="Hori S."/>
            <person name="Arai W."/>
            <person name="Tsubouchi T."/>
            <person name="Morono Y."/>
            <person name="Uchiyama I."/>
            <person name="Ito T."/>
            <person name="Fujiyama A."/>
            <person name="Inagaki F."/>
            <person name="Takami H."/>
        </authorList>
    </citation>
    <scope>NUCLEOTIDE SEQUENCE</scope>
    <source>
        <strain evidence="3">Expedition CK06-06</strain>
    </source>
</reference>
<accession>X0VYB2</accession>
<evidence type="ECO:0000313" key="3">
    <source>
        <dbReference type="EMBL" id="GAG17433.1"/>
    </source>
</evidence>
<dbReference type="EMBL" id="BARS01035340">
    <property type="protein sequence ID" value="GAG17433.1"/>
    <property type="molecule type" value="Genomic_DNA"/>
</dbReference>
<feature type="domain" description="Solute-binding protein family 3/N-terminal" evidence="2">
    <location>
        <begin position="1"/>
        <end position="169"/>
    </location>
</feature>
<proteinExistence type="predicted"/>
<dbReference type="AlphaFoldDB" id="X0VYB2"/>
<gene>
    <name evidence="3" type="ORF">S01H1_54460</name>
</gene>
<protein>
    <recommendedName>
        <fullName evidence="2">Solute-binding protein family 3/N-terminal domain-containing protein</fullName>
    </recommendedName>
</protein>
<dbReference type="InterPro" id="IPR001638">
    <property type="entry name" value="Solute-binding_3/MltF_N"/>
</dbReference>
<sequence length="169" mass="17988">VALASGEFDAVISAATITEERAEMVNFGDPYFEAGQMITVRADTTDISTSEDLAGKKVGVQLGTTGDIWLSEKTGAEVVRYDENTLAFQALANGDVAAAVADGPTAIDIVQANPEMKLKVLDGVYTEEQYGIAVNKERQDLLAAINKGLAAVKASGKYDEIYEKYLGTE</sequence>
<dbReference type="Gene3D" id="3.40.190.10">
    <property type="entry name" value="Periplasmic binding protein-like II"/>
    <property type="match status" value="2"/>
</dbReference>
<evidence type="ECO:0000259" key="2">
    <source>
        <dbReference type="SMART" id="SM00062"/>
    </source>
</evidence>
<keyword evidence="1" id="KW-0732">Signal</keyword>
<dbReference type="PANTHER" id="PTHR35936">
    <property type="entry name" value="MEMBRANE-BOUND LYTIC MUREIN TRANSGLYCOSYLASE F"/>
    <property type="match status" value="1"/>
</dbReference>